<dbReference type="InterPro" id="IPR032787">
    <property type="entry name" value="Prok-E2_D"/>
</dbReference>
<evidence type="ECO:0000313" key="1">
    <source>
        <dbReference type="EMBL" id="MBW8683506.1"/>
    </source>
</evidence>
<organism evidence="1 2">
    <name type="scientific">Chitinophaga rhizophila</name>
    <dbReference type="NCBI Taxonomy" id="2866212"/>
    <lineage>
        <taxon>Bacteria</taxon>
        <taxon>Pseudomonadati</taxon>
        <taxon>Bacteroidota</taxon>
        <taxon>Chitinophagia</taxon>
        <taxon>Chitinophagales</taxon>
        <taxon>Chitinophagaceae</taxon>
        <taxon>Chitinophaga</taxon>
    </lineage>
</organism>
<dbReference type="RefSeq" id="WP_220248725.1">
    <property type="nucleotide sequence ID" value="NZ_JAICCF010000001.1"/>
</dbReference>
<proteinExistence type="predicted"/>
<evidence type="ECO:0000313" key="2">
    <source>
        <dbReference type="Proteomes" id="UP000812961"/>
    </source>
</evidence>
<dbReference type="Pfam" id="PF14460">
    <property type="entry name" value="Prok-E2_D"/>
    <property type="match status" value="1"/>
</dbReference>
<comment type="caution">
    <text evidence="1">The sequence shown here is derived from an EMBL/GenBank/DDBJ whole genome shotgun (WGS) entry which is preliminary data.</text>
</comment>
<accession>A0ABS7G7Y8</accession>
<dbReference type="Proteomes" id="UP000812961">
    <property type="component" value="Unassembled WGS sequence"/>
</dbReference>
<dbReference type="EMBL" id="JAICCF010000001">
    <property type="protein sequence ID" value="MBW8683506.1"/>
    <property type="molecule type" value="Genomic_DNA"/>
</dbReference>
<reference evidence="1 2" key="1">
    <citation type="submission" date="2021-08" db="EMBL/GenBank/DDBJ databases">
        <title>The genome sequence of Chitinophaga sp. B61.</title>
        <authorList>
            <person name="Zhang X."/>
        </authorList>
    </citation>
    <scope>NUCLEOTIDE SEQUENCE [LARGE SCALE GENOMIC DNA]</scope>
    <source>
        <strain evidence="1 2">B61</strain>
    </source>
</reference>
<protein>
    <submittedName>
        <fullName evidence="1">Prokaryotic E2 ligase family D protein</fullName>
    </submittedName>
</protein>
<keyword evidence="1" id="KW-0436">Ligase</keyword>
<dbReference type="GO" id="GO:0016874">
    <property type="term" value="F:ligase activity"/>
    <property type="evidence" value="ECO:0007669"/>
    <property type="project" value="UniProtKB-KW"/>
</dbReference>
<gene>
    <name evidence="1" type="ORF">K1Y79_04090</name>
</gene>
<name>A0ABS7G7Y8_9BACT</name>
<keyword evidence="2" id="KW-1185">Reference proteome</keyword>
<sequence length="237" mass="26927">MTNITKLFNQEILPETVIVLYGKPDRDRTDKYVELMQVNEDAELVNAHPLTLSESVELAKCFSSLKPLANNFGNCNGVFPATVLKIDTRPAGNVTWYTKPKSVFMHFQQSSDIPSGKAKIPALVWKANQRKLSVFALKDGKRPKENTELYHAPFFNVYSSGEVCMGTTSLKTLAKKTLLPFMQEWERLFFDSVFSHALNNYTDDKSGQCVWKSLVNSKEKFPVDMLKKNHLTIKNIL</sequence>